<dbReference type="RefSeq" id="XP_036629108.1">
    <property type="nucleotide sequence ID" value="XM_036779719.1"/>
</dbReference>
<dbReference type="Proteomes" id="UP000623687">
    <property type="component" value="Unassembled WGS sequence"/>
</dbReference>
<dbReference type="EMBL" id="JACETU010000007">
    <property type="protein sequence ID" value="KAF7424914.1"/>
    <property type="molecule type" value="Genomic_DNA"/>
</dbReference>
<dbReference type="AlphaFoldDB" id="A0A8H7DNP7"/>
<reference evidence="2" key="1">
    <citation type="submission" date="2019-07" db="EMBL/GenBank/DDBJ databases">
        <authorList>
            <person name="Palmer J.M."/>
        </authorList>
    </citation>
    <scope>NUCLEOTIDE SEQUENCE</scope>
    <source>
        <strain evidence="2">PC9</strain>
    </source>
</reference>
<dbReference type="InterPro" id="IPR001810">
    <property type="entry name" value="F-box_dom"/>
</dbReference>
<dbReference type="GeneID" id="59380043"/>
<dbReference type="VEuPathDB" id="FungiDB:PC9H_010225"/>
<protein>
    <recommendedName>
        <fullName evidence="1">F-box domain-containing protein</fullName>
    </recommendedName>
</protein>
<evidence type="ECO:0000313" key="3">
    <source>
        <dbReference type="Proteomes" id="UP000623687"/>
    </source>
</evidence>
<dbReference type="PROSITE" id="PS50181">
    <property type="entry name" value="FBOX"/>
    <property type="match status" value="1"/>
</dbReference>
<feature type="domain" description="F-box" evidence="1">
    <location>
        <begin position="41"/>
        <end position="87"/>
    </location>
</feature>
<dbReference type="InterPro" id="IPR036047">
    <property type="entry name" value="F-box-like_dom_sf"/>
</dbReference>
<dbReference type="SUPFAM" id="SSF81383">
    <property type="entry name" value="F-box domain"/>
    <property type="match status" value="1"/>
</dbReference>
<dbReference type="Pfam" id="PF12937">
    <property type="entry name" value="F-box-like"/>
    <property type="match status" value="1"/>
</dbReference>
<name>A0A8H7DNP7_PLEOS</name>
<evidence type="ECO:0000259" key="1">
    <source>
        <dbReference type="PROSITE" id="PS50181"/>
    </source>
</evidence>
<accession>A0A8H7DNP7</accession>
<organism evidence="2 3">
    <name type="scientific">Pleurotus ostreatus</name>
    <name type="common">Oyster mushroom</name>
    <name type="synonym">White-rot fungus</name>
    <dbReference type="NCBI Taxonomy" id="5322"/>
    <lineage>
        <taxon>Eukaryota</taxon>
        <taxon>Fungi</taxon>
        <taxon>Dikarya</taxon>
        <taxon>Basidiomycota</taxon>
        <taxon>Agaricomycotina</taxon>
        <taxon>Agaricomycetes</taxon>
        <taxon>Agaricomycetidae</taxon>
        <taxon>Agaricales</taxon>
        <taxon>Pleurotineae</taxon>
        <taxon>Pleurotaceae</taxon>
        <taxon>Pleurotus</taxon>
    </lineage>
</organism>
<sequence>MVYSCNHNHNDNQASHIHSRLGVQMPSPIPGRDRLDNGSPTFPRSRLPVEILDNILSHVTEYHDMRNILRVSRQFHALMLPKLWKHISVRPHVGGQLLRTLTAQVDAQCSAWRTRGEQVQTLALALEYIARPQEYYDTPTDVRDAYLPVQRFLAGLTNMHTLVLEADTHSEFVCRARWRPSDIGMRKQLAGLRTLVFTPPSIRLKARLHEYYTHPNTQFEHWLLSQENIHYFEYRARNRLAGVFPADAFPNLRRLKIAAVNIEALRGLEGVRGITHLRVTVPPPCPFIIPLIPPPVLPSDAPRLPPALSNVTVLARDDRDLAFAGLLPKLERLDIVLKGRNLRRLLAALRAVDEVTGTSRSAHLQGLRFLRVRRLYLTPNHNGTEHPHESDGGGTVVEIFAELRALEEFEAMRDDQTWIRFARDGSTRVVEWKCHARCYCSDEYNVCEESGGVREEWCQDWEAGVTRVDPAPPLYFRPVWRMPRWLRSVETSDEDE</sequence>
<keyword evidence="3" id="KW-1185">Reference proteome</keyword>
<gene>
    <name evidence="2" type="ORF">PC9H_010225</name>
</gene>
<proteinExistence type="predicted"/>
<comment type="caution">
    <text evidence="2">The sequence shown here is derived from an EMBL/GenBank/DDBJ whole genome shotgun (WGS) entry which is preliminary data.</text>
</comment>
<evidence type="ECO:0000313" key="2">
    <source>
        <dbReference type="EMBL" id="KAF7424914.1"/>
    </source>
</evidence>
<dbReference type="OrthoDB" id="10443630at2759"/>